<dbReference type="Proteomes" id="UP000575068">
    <property type="component" value="Unassembled WGS sequence"/>
</dbReference>
<dbReference type="GO" id="GO:0016706">
    <property type="term" value="F:2-oxoglutarate-dependent dioxygenase activity"/>
    <property type="evidence" value="ECO:0007669"/>
    <property type="project" value="UniProtKB-ARBA"/>
</dbReference>
<dbReference type="Gene3D" id="2.60.120.620">
    <property type="entry name" value="q2cbj1_9rhob like domain"/>
    <property type="match status" value="1"/>
</dbReference>
<comment type="cofactor">
    <cofactor evidence="1">
        <name>Fe(2+)</name>
        <dbReference type="ChEBI" id="CHEBI:29033"/>
    </cofactor>
</comment>
<reference evidence="2 3" key="1">
    <citation type="submission" date="2020-08" db="EMBL/GenBank/DDBJ databases">
        <title>Genomic Encyclopedia of Type Strains, Phase IV (KMG-IV): sequencing the most valuable type-strain genomes for metagenomic binning, comparative biology and taxonomic classification.</title>
        <authorList>
            <person name="Goeker M."/>
        </authorList>
    </citation>
    <scope>NUCLEOTIDE SEQUENCE [LARGE SCALE GENOMIC DNA]</scope>
    <source>
        <strain evidence="2 3">DSM 7465</strain>
    </source>
</reference>
<dbReference type="InterPro" id="IPR008775">
    <property type="entry name" value="Phytyl_CoA_dOase-like"/>
</dbReference>
<keyword evidence="2" id="KW-0560">Oxidoreductase</keyword>
<dbReference type="AlphaFoldDB" id="A0A840HZJ5"/>
<keyword evidence="3" id="KW-1185">Reference proteome</keyword>
<comment type="caution">
    <text evidence="2">The sequence shown here is derived from an EMBL/GenBank/DDBJ whole genome shotgun (WGS) entry which is preliminary data.</text>
</comment>
<name>A0A840HZJ5_9SPHN</name>
<sequence length="306" mass="33077">MDAKSTVLPTATSDISQANADLDQFGYAILADVVTSSGLEVLRKRLIEQAHAERLAGIALLNDENDKPLPKETIQTVDPVLIPRQIVMMLYNKGEPFREIAHDPNLLACVRHVLGGREFNLSGLAAQITNLGRTAQKLHTDQDQLPFDPSKVYVANILVMVSDFTEANGATIVVPGSHRWPRPPWSRSPNTAPDYPFRNGGMPAIAMDSVAVEGKAGSALILDGRLWHGAGAHVAPGVPRHAISCSYILPFLRQYENLPANVMPEIFKALSDEERCLLGYAGARGSMGYVEPAAARIGESTPIGLI</sequence>
<dbReference type="SUPFAM" id="SSF51197">
    <property type="entry name" value="Clavaminate synthase-like"/>
    <property type="match status" value="1"/>
</dbReference>
<protein>
    <submittedName>
        <fullName evidence="2">Ectoine hydroxylase-related dioxygenase (Phytanoyl-CoA dioxygenase family)</fullName>
    </submittedName>
</protein>
<evidence type="ECO:0000313" key="2">
    <source>
        <dbReference type="EMBL" id="MBB4642989.1"/>
    </source>
</evidence>
<dbReference type="EMBL" id="JACHOV010000023">
    <property type="protein sequence ID" value="MBB4642989.1"/>
    <property type="molecule type" value="Genomic_DNA"/>
</dbReference>
<gene>
    <name evidence="2" type="ORF">HNQ99_003327</name>
</gene>
<dbReference type="Pfam" id="PF05721">
    <property type="entry name" value="PhyH"/>
    <property type="match status" value="1"/>
</dbReference>
<dbReference type="GO" id="GO:0005506">
    <property type="term" value="F:iron ion binding"/>
    <property type="evidence" value="ECO:0007669"/>
    <property type="project" value="UniProtKB-ARBA"/>
</dbReference>
<dbReference type="PANTHER" id="PTHR20883">
    <property type="entry name" value="PHYTANOYL-COA DIOXYGENASE DOMAIN CONTAINING 1"/>
    <property type="match status" value="1"/>
</dbReference>
<accession>A0A840HZJ5</accession>
<dbReference type="PANTHER" id="PTHR20883:SF48">
    <property type="entry name" value="ECTOINE DIOXYGENASE"/>
    <property type="match status" value="1"/>
</dbReference>
<evidence type="ECO:0000256" key="1">
    <source>
        <dbReference type="ARBA" id="ARBA00001954"/>
    </source>
</evidence>
<dbReference type="RefSeq" id="WP_184477544.1">
    <property type="nucleotide sequence ID" value="NZ_JACHOV010000023.1"/>
</dbReference>
<evidence type="ECO:0000313" key="3">
    <source>
        <dbReference type="Proteomes" id="UP000575068"/>
    </source>
</evidence>
<proteinExistence type="predicted"/>
<organism evidence="2 3">
    <name type="scientific">Rhizorhapis suberifaciens</name>
    <name type="common">corky root of lettuce</name>
    <dbReference type="NCBI Taxonomy" id="13656"/>
    <lineage>
        <taxon>Bacteria</taxon>
        <taxon>Pseudomonadati</taxon>
        <taxon>Pseudomonadota</taxon>
        <taxon>Alphaproteobacteria</taxon>
        <taxon>Sphingomonadales</taxon>
        <taxon>Sphingomonadaceae</taxon>
        <taxon>Rhizorhapis</taxon>
    </lineage>
</organism>
<keyword evidence="2" id="KW-0223">Dioxygenase</keyword>